<dbReference type="OrthoDB" id="6128716at2759"/>
<dbReference type="InterPro" id="IPR008983">
    <property type="entry name" value="Tumour_necrosis_fac-like_dom"/>
</dbReference>
<dbReference type="InterPro" id="IPR001073">
    <property type="entry name" value="C1q_dom"/>
</dbReference>
<evidence type="ECO:0000313" key="4">
    <source>
        <dbReference type="EMBL" id="CAG2231889.1"/>
    </source>
</evidence>
<dbReference type="Proteomes" id="UP000683360">
    <property type="component" value="Unassembled WGS sequence"/>
</dbReference>
<dbReference type="AlphaFoldDB" id="A0A8S3TQ90"/>
<name>A0A8S3TQ90_MYTED</name>
<keyword evidence="1" id="KW-0175">Coiled coil</keyword>
<reference evidence="4" key="1">
    <citation type="submission" date="2021-03" db="EMBL/GenBank/DDBJ databases">
        <authorList>
            <person name="Bekaert M."/>
        </authorList>
    </citation>
    <scope>NUCLEOTIDE SEQUENCE</scope>
</reference>
<feature type="signal peptide" evidence="2">
    <location>
        <begin position="1"/>
        <end position="24"/>
    </location>
</feature>
<dbReference type="EMBL" id="CAJPWZ010002160">
    <property type="protein sequence ID" value="CAG2231889.1"/>
    <property type="molecule type" value="Genomic_DNA"/>
</dbReference>
<dbReference type="Pfam" id="PF00386">
    <property type="entry name" value="C1q"/>
    <property type="match status" value="1"/>
</dbReference>
<feature type="chain" id="PRO_5035766027" description="C1q domain-containing protein" evidence="2">
    <location>
        <begin position="25"/>
        <end position="338"/>
    </location>
</feature>
<evidence type="ECO:0000256" key="1">
    <source>
        <dbReference type="SAM" id="Coils"/>
    </source>
</evidence>
<evidence type="ECO:0000256" key="2">
    <source>
        <dbReference type="SAM" id="SignalP"/>
    </source>
</evidence>
<protein>
    <recommendedName>
        <fullName evidence="3">C1q domain-containing protein</fullName>
    </recommendedName>
</protein>
<gene>
    <name evidence="4" type="ORF">MEDL_44687</name>
</gene>
<comment type="caution">
    <text evidence="4">The sequence shown here is derived from an EMBL/GenBank/DDBJ whole genome shotgun (WGS) entry which is preliminary data.</text>
</comment>
<proteinExistence type="predicted"/>
<keyword evidence="5" id="KW-1185">Reference proteome</keyword>
<dbReference type="Gene3D" id="2.60.120.40">
    <property type="match status" value="1"/>
</dbReference>
<accession>A0A8S3TQ90</accession>
<feature type="coiled-coil region" evidence="1">
    <location>
        <begin position="51"/>
        <end position="85"/>
    </location>
</feature>
<keyword evidence="2" id="KW-0732">Signal</keyword>
<dbReference type="SUPFAM" id="SSF49842">
    <property type="entry name" value="TNF-like"/>
    <property type="match status" value="1"/>
</dbReference>
<organism evidence="4 5">
    <name type="scientific">Mytilus edulis</name>
    <name type="common">Blue mussel</name>
    <dbReference type="NCBI Taxonomy" id="6550"/>
    <lineage>
        <taxon>Eukaryota</taxon>
        <taxon>Metazoa</taxon>
        <taxon>Spiralia</taxon>
        <taxon>Lophotrochozoa</taxon>
        <taxon>Mollusca</taxon>
        <taxon>Bivalvia</taxon>
        <taxon>Autobranchia</taxon>
        <taxon>Pteriomorphia</taxon>
        <taxon>Mytilida</taxon>
        <taxon>Mytiloidea</taxon>
        <taxon>Mytilidae</taxon>
        <taxon>Mytilinae</taxon>
        <taxon>Mytilus</taxon>
    </lineage>
</organism>
<evidence type="ECO:0000259" key="3">
    <source>
        <dbReference type="Pfam" id="PF00386"/>
    </source>
</evidence>
<sequence length="338" mass="38638">MIRKLAKMLIFRVLAICLSIVVSGSSSVGSDSESLLTCSKFHFEEKVLEKLVRLEHKMEITEGKMNEWEVKLVSLSSKIDEQMKRWEDTFLSKLVKMDETVNQTKIFVKSVRDIQLQEQSRIYDLYHESVEHFKIRSQNESEMYGQQINSILVSMSSKIEEVGVAEKRRGNAMEIMQYTFQQDQRRFNQSFDIFLENTKFQSNKTIIELLSKQQKVAVTACVYPGRSFSDSVVRFSTVNFYIGINDIDTFKSSGKFVCESPGLYYISAHIYTNTKNGFFHVKKNSMTIASSVSHSTSTHSTNPISAVIELQLKDTLYVSDLGLTIIATYSCLSIMKIG</sequence>
<evidence type="ECO:0000313" key="5">
    <source>
        <dbReference type="Proteomes" id="UP000683360"/>
    </source>
</evidence>
<feature type="domain" description="C1q" evidence="3">
    <location>
        <begin position="231"/>
        <end position="319"/>
    </location>
</feature>